<dbReference type="EMBL" id="RWGY01000011">
    <property type="protein sequence ID" value="TVU31225.1"/>
    <property type="molecule type" value="Genomic_DNA"/>
</dbReference>
<dbReference type="Proteomes" id="UP000324897">
    <property type="component" value="Chromosome 1"/>
</dbReference>
<dbReference type="AlphaFoldDB" id="A0A5J9V5K6"/>
<sequence length="81" mass="9228">MNRHHFAITSAPGDEYFSVGDWTRELEHIFIENCSPHSNRASFGELGVAELSSSTDLLFHGSFFTCRSFPLLPVDNPFYHH</sequence>
<organism evidence="1 2">
    <name type="scientific">Eragrostis curvula</name>
    <name type="common">weeping love grass</name>
    <dbReference type="NCBI Taxonomy" id="38414"/>
    <lineage>
        <taxon>Eukaryota</taxon>
        <taxon>Viridiplantae</taxon>
        <taxon>Streptophyta</taxon>
        <taxon>Embryophyta</taxon>
        <taxon>Tracheophyta</taxon>
        <taxon>Spermatophyta</taxon>
        <taxon>Magnoliopsida</taxon>
        <taxon>Liliopsida</taxon>
        <taxon>Poales</taxon>
        <taxon>Poaceae</taxon>
        <taxon>PACMAD clade</taxon>
        <taxon>Chloridoideae</taxon>
        <taxon>Eragrostideae</taxon>
        <taxon>Eragrostidinae</taxon>
        <taxon>Eragrostis</taxon>
    </lineage>
</organism>
<accession>A0A5J9V5K6</accession>
<protein>
    <submittedName>
        <fullName evidence="1">Uncharacterized protein</fullName>
    </submittedName>
</protein>
<comment type="caution">
    <text evidence="1">The sequence shown here is derived from an EMBL/GenBank/DDBJ whole genome shotgun (WGS) entry which is preliminary data.</text>
</comment>
<keyword evidence="2" id="KW-1185">Reference proteome</keyword>
<reference evidence="1 2" key="1">
    <citation type="journal article" date="2019" name="Sci. Rep.">
        <title>A high-quality genome of Eragrostis curvula grass provides insights into Poaceae evolution and supports new strategies to enhance forage quality.</title>
        <authorList>
            <person name="Carballo J."/>
            <person name="Santos B.A.C.M."/>
            <person name="Zappacosta D."/>
            <person name="Garbus I."/>
            <person name="Selva J.P."/>
            <person name="Gallo C.A."/>
            <person name="Diaz A."/>
            <person name="Albertini E."/>
            <person name="Caccamo M."/>
            <person name="Echenique V."/>
        </authorList>
    </citation>
    <scope>NUCLEOTIDE SEQUENCE [LARGE SCALE GENOMIC DNA]</scope>
    <source>
        <strain evidence="2">cv. Victoria</strain>
        <tissue evidence="1">Leaf</tissue>
    </source>
</reference>
<gene>
    <name evidence="1" type="ORF">EJB05_22904</name>
</gene>
<name>A0A5J9V5K6_9POAL</name>
<dbReference type="Gramene" id="TVU31225">
    <property type="protein sequence ID" value="TVU31225"/>
    <property type="gene ID" value="EJB05_22904"/>
</dbReference>
<proteinExistence type="predicted"/>
<evidence type="ECO:0000313" key="2">
    <source>
        <dbReference type="Proteomes" id="UP000324897"/>
    </source>
</evidence>
<evidence type="ECO:0000313" key="1">
    <source>
        <dbReference type="EMBL" id="TVU31225.1"/>
    </source>
</evidence>